<feature type="region of interest" description="Disordered" evidence="1">
    <location>
        <begin position="285"/>
        <end position="341"/>
    </location>
</feature>
<name>A0A9P6QP40_9FUNG</name>
<evidence type="ECO:0000313" key="3">
    <source>
        <dbReference type="Proteomes" id="UP000823405"/>
    </source>
</evidence>
<comment type="caution">
    <text evidence="2">The sequence shown here is derived from an EMBL/GenBank/DDBJ whole genome shotgun (WGS) entry which is preliminary data.</text>
</comment>
<evidence type="ECO:0000256" key="1">
    <source>
        <dbReference type="SAM" id="MobiDB-lite"/>
    </source>
</evidence>
<protein>
    <submittedName>
        <fullName evidence="2">Uncharacterized protein</fullName>
    </submittedName>
</protein>
<proteinExistence type="predicted"/>
<dbReference type="OrthoDB" id="2398456at2759"/>
<accession>A0A9P6QP40</accession>
<organism evidence="2 3">
    <name type="scientific">Linnemannia gamsii</name>
    <dbReference type="NCBI Taxonomy" id="64522"/>
    <lineage>
        <taxon>Eukaryota</taxon>
        <taxon>Fungi</taxon>
        <taxon>Fungi incertae sedis</taxon>
        <taxon>Mucoromycota</taxon>
        <taxon>Mortierellomycotina</taxon>
        <taxon>Mortierellomycetes</taxon>
        <taxon>Mortierellales</taxon>
        <taxon>Mortierellaceae</taxon>
        <taxon>Linnemannia</taxon>
    </lineage>
</organism>
<dbReference type="EMBL" id="JAAAIN010003493">
    <property type="protein sequence ID" value="KAG0285454.1"/>
    <property type="molecule type" value="Genomic_DNA"/>
</dbReference>
<dbReference type="Proteomes" id="UP000823405">
    <property type="component" value="Unassembled WGS sequence"/>
</dbReference>
<gene>
    <name evidence="2" type="ORF">BGZ97_007790</name>
</gene>
<keyword evidence="3" id="KW-1185">Reference proteome</keyword>
<feature type="region of interest" description="Disordered" evidence="1">
    <location>
        <begin position="180"/>
        <end position="224"/>
    </location>
</feature>
<feature type="compositionally biased region" description="Basic residues" evidence="1">
    <location>
        <begin position="292"/>
        <end position="301"/>
    </location>
</feature>
<dbReference type="AlphaFoldDB" id="A0A9P6QP40"/>
<feature type="compositionally biased region" description="Low complexity" evidence="1">
    <location>
        <begin position="208"/>
        <end position="224"/>
    </location>
</feature>
<reference evidence="2" key="1">
    <citation type="journal article" date="2020" name="Fungal Divers.">
        <title>Resolving the Mortierellaceae phylogeny through synthesis of multi-gene phylogenetics and phylogenomics.</title>
        <authorList>
            <person name="Vandepol N."/>
            <person name="Liber J."/>
            <person name="Desiro A."/>
            <person name="Na H."/>
            <person name="Kennedy M."/>
            <person name="Barry K."/>
            <person name="Grigoriev I.V."/>
            <person name="Miller A.N."/>
            <person name="O'Donnell K."/>
            <person name="Stajich J.E."/>
            <person name="Bonito G."/>
        </authorList>
    </citation>
    <scope>NUCLEOTIDE SEQUENCE</scope>
    <source>
        <strain evidence="2">NVP60</strain>
    </source>
</reference>
<sequence>MRMATVPRLQLLWGLLALFGSMAWLSMMPAYAFRWIILASNKAGGAKTNCEESPYPESQSSGYTAQCRGVNTAIVLDVIVFLLWIPIAAVIVCGTIERGLWWWGEDDGWAQQPQQGTLAKGGINMMSEEEFDLKIGIGSSGNKARGRGSQTRLSYYADEEEEAMESRPAFVTPIASQFRTSTDEEAQDGGDIGQAAPSSYRQHHQRRQQQQQQQQQQRAQQDQEQVVVIPRGGAGTGGTGGPGLVRKVSTTSMTPSISARLSTFFGQGWNSGPMPPPPVAPVTPQPATPIPAHHRPVRIKMTKPEGEEEEDKETNGGGDKVSLHGDSYTTQWHNRRYDEWS</sequence>
<evidence type="ECO:0000313" key="2">
    <source>
        <dbReference type="EMBL" id="KAG0285454.1"/>
    </source>
</evidence>